<comment type="caution">
    <text evidence="1">The sequence shown here is derived from an EMBL/GenBank/DDBJ whole genome shotgun (WGS) entry which is preliminary data.</text>
</comment>
<proteinExistence type="predicted"/>
<name>A0A0F9B906_9ZZZZ</name>
<sequence length="53" mass="6274">LVGVGFVLWQLIWWYQNPELTKMQVFQEWWLYDIIVGAVVWLGYKLGDGCVNV</sequence>
<dbReference type="EMBL" id="LAZR01038982">
    <property type="protein sequence ID" value="KKL18145.1"/>
    <property type="molecule type" value="Genomic_DNA"/>
</dbReference>
<accession>A0A0F9B906</accession>
<dbReference type="AlphaFoldDB" id="A0A0F9B906"/>
<feature type="non-terminal residue" evidence="1">
    <location>
        <position position="1"/>
    </location>
</feature>
<evidence type="ECO:0000313" key="1">
    <source>
        <dbReference type="EMBL" id="KKL18145.1"/>
    </source>
</evidence>
<organism evidence="1">
    <name type="scientific">marine sediment metagenome</name>
    <dbReference type="NCBI Taxonomy" id="412755"/>
    <lineage>
        <taxon>unclassified sequences</taxon>
        <taxon>metagenomes</taxon>
        <taxon>ecological metagenomes</taxon>
    </lineage>
</organism>
<gene>
    <name evidence="1" type="ORF">LCGC14_2478420</name>
</gene>
<protein>
    <submittedName>
        <fullName evidence="1">Uncharacterized protein</fullName>
    </submittedName>
</protein>
<reference evidence="1" key="1">
    <citation type="journal article" date="2015" name="Nature">
        <title>Complex archaea that bridge the gap between prokaryotes and eukaryotes.</title>
        <authorList>
            <person name="Spang A."/>
            <person name="Saw J.H."/>
            <person name="Jorgensen S.L."/>
            <person name="Zaremba-Niedzwiedzka K."/>
            <person name="Martijn J."/>
            <person name="Lind A.E."/>
            <person name="van Eijk R."/>
            <person name="Schleper C."/>
            <person name="Guy L."/>
            <person name="Ettema T.J."/>
        </authorList>
    </citation>
    <scope>NUCLEOTIDE SEQUENCE</scope>
</reference>